<gene>
    <name evidence="2" type="ORF">roselon_00792</name>
</gene>
<evidence type="ECO:0000313" key="3">
    <source>
        <dbReference type="Proteomes" id="UP000019593"/>
    </source>
</evidence>
<organism evidence="2 3">
    <name type="scientific">Roseicyclus elongatus DSM 19469</name>
    <dbReference type="NCBI Taxonomy" id="1294273"/>
    <lineage>
        <taxon>Bacteria</taxon>
        <taxon>Pseudomonadati</taxon>
        <taxon>Pseudomonadota</taxon>
        <taxon>Alphaproteobacteria</taxon>
        <taxon>Rhodobacterales</taxon>
        <taxon>Roseobacteraceae</taxon>
        <taxon>Roseicyclus</taxon>
    </lineage>
</organism>
<feature type="transmembrane region" description="Helical" evidence="1">
    <location>
        <begin position="56"/>
        <end position="74"/>
    </location>
</feature>
<evidence type="ECO:0000256" key="1">
    <source>
        <dbReference type="SAM" id="Phobius"/>
    </source>
</evidence>
<proteinExistence type="predicted"/>
<dbReference type="eggNOG" id="ENOG5033KKE">
    <property type="taxonomic scope" value="Bacteria"/>
</dbReference>
<dbReference type="STRING" id="1294273.roselon_00792"/>
<dbReference type="Proteomes" id="UP000019593">
    <property type="component" value="Chromosome"/>
</dbReference>
<dbReference type="KEGG" id="red:roselon_00792"/>
<dbReference type="AlphaFoldDB" id="W8RQ67"/>
<dbReference type="EMBL" id="CP004372">
    <property type="protein sequence ID" value="AHM03208.1"/>
    <property type="molecule type" value="Genomic_DNA"/>
</dbReference>
<protein>
    <submittedName>
        <fullName evidence="2">Uncharacterized protein</fullName>
    </submittedName>
</protein>
<name>W8RQ67_9RHOB</name>
<keyword evidence="1" id="KW-1133">Transmembrane helix</keyword>
<sequence length="77" mass="8575">MGVVVLLWAGMMLRTLSVLRERAAQRTGDDTPPMGEALREAGPWLKDPEYRSERKTLLFLSVALLVMVATQAFVQEG</sequence>
<evidence type="ECO:0000313" key="2">
    <source>
        <dbReference type="EMBL" id="AHM03208.1"/>
    </source>
</evidence>
<keyword evidence="1" id="KW-0812">Transmembrane</keyword>
<accession>W8RQ67</accession>
<reference evidence="2 3" key="1">
    <citation type="submission" date="2013-03" db="EMBL/GenBank/DDBJ databases">
        <authorList>
            <person name="Fiebig A."/>
            <person name="Goeker M."/>
            <person name="Klenk H.-P.P."/>
        </authorList>
    </citation>
    <scope>NUCLEOTIDE SEQUENCE [LARGE SCALE GENOMIC DNA]</scope>
    <source>
        <strain evidence="3">DSM 19469</strain>
    </source>
</reference>
<keyword evidence="1" id="KW-0472">Membrane</keyword>
<dbReference type="HOGENOM" id="CLU_192231_0_0_5"/>
<keyword evidence="3" id="KW-1185">Reference proteome</keyword>